<sequence length="310" mass="34198">MGVQAIFVPPDPTSPCGRYAKPPPGCMVLKCKDLTPELQVLTAIKKIMKDCTFNPSLKDTMELYVGLALAMENPQAACPVGPELRQKYFKHSPGPHHVYLEALSQVTDKLRVLATSIAASGLPPIQYLTRGVVGVLLPVTPPAHRNCFPGLGYVTCPVIEHECHPVATLLHVIGICVVLSWLRPYEEMQPWWLLLDEVAPGVSLILARQRRCSFTPDETPQDALNASQTWVKAGNAVRRGILKCKAEAKWRRVPLNGVVWAKLGKYQRKCVPHGLYIHEIAKTVIEAAEILDPEGLPQAPIGQRPRPREG</sequence>
<organism evidence="1 2">
    <name type="scientific">Coccomyxa viridis</name>
    <dbReference type="NCBI Taxonomy" id="1274662"/>
    <lineage>
        <taxon>Eukaryota</taxon>
        <taxon>Viridiplantae</taxon>
        <taxon>Chlorophyta</taxon>
        <taxon>core chlorophytes</taxon>
        <taxon>Trebouxiophyceae</taxon>
        <taxon>Trebouxiophyceae incertae sedis</taxon>
        <taxon>Coccomyxaceae</taxon>
        <taxon>Coccomyxa</taxon>
    </lineage>
</organism>
<name>A0ABP1GF79_9CHLO</name>
<dbReference type="EMBL" id="CAXHTA020000021">
    <property type="protein sequence ID" value="CAL5229965.1"/>
    <property type="molecule type" value="Genomic_DNA"/>
</dbReference>
<protein>
    <submittedName>
        <fullName evidence="1">G13396 protein</fullName>
    </submittedName>
</protein>
<gene>
    <name evidence="1" type="primary">g13396</name>
    <name evidence="1" type="ORF">VP750_LOCUS11871</name>
</gene>
<accession>A0ABP1GF79</accession>
<evidence type="ECO:0000313" key="1">
    <source>
        <dbReference type="EMBL" id="CAL5229965.1"/>
    </source>
</evidence>
<reference evidence="1 2" key="1">
    <citation type="submission" date="2024-06" db="EMBL/GenBank/DDBJ databases">
        <authorList>
            <person name="Kraege A."/>
            <person name="Thomma B."/>
        </authorList>
    </citation>
    <scope>NUCLEOTIDE SEQUENCE [LARGE SCALE GENOMIC DNA]</scope>
</reference>
<comment type="caution">
    <text evidence="1">The sequence shown here is derived from an EMBL/GenBank/DDBJ whole genome shotgun (WGS) entry which is preliminary data.</text>
</comment>
<proteinExistence type="predicted"/>
<dbReference type="Proteomes" id="UP001497392">
    <property type="component" value="Unassembled WGS sequence"/>
</dbReference>
<keyword evidence="2" id="KW-1185">Reference proteome</keyword>
<evidence type="ECO:0000313" key="2">
    <source>
        <dbReference type="Proteomes" id="UP001497392"/>
    </source>
</evidence>